<accession>X1ASG8</accession>
<protein>
    <submittedName>
        <fullName evidence="1">Uncharacterized protein</fullName>
    </submittedName>
</protein>
<gene>
    <name evidence="1" type="ORF">S01H4_30621</name>
</gene>
<reference evidence="1" key="1">
    <citation type="journal article" date="2014" name="Front. Microbiol.">
        <title>High frequency of phylogenetically diverse reductive dehalogenase-homologous genes in deep subseafloor sedimentary metagenomes.</title>
        <authorList>
            <person name="Kawai M."/>
            <person name="Futagami T."/>
            <person name="Toyoda A."/>
            <person name="Takaki Y."/>
            <person name="Nishi S."/>
            <person name="Hori S."/>
            <person name="Arai W."/>
            <person name="Tsubouchi T."/>
            <person name="Morono Y."/>
            <person name="Uchiyama I."/>
            <person name="Ito T."/>
            <person name="Fujiyama A."/>
            <person name="Inagaki F."/>
            <person name="Takami H."/>
        </authorList>
    </citation>
    <scope>NUCLEOTIDE SEQUENCE</scope>
    <source>
        <strain evidence="1">Expedition CK06-06</strain>
    </source>
</reference>
<name>X1ASG8_9ZZZZ</name>
<dbReference type="EMBL" id="BART01015821">
    <property type="protein sequence ID" value="GAG75228.1"/>
    <property type="molecule type" value="Genomic_DNA"/>
</dbReference>
<dbReference type="AlphaFoldDB" id="X1ASG8"/>
<evidence type="ECO:0000313" key="1">
    <source>
        <dbReference type="EMBL" id="GAG75228.1"/>
    </source>
</evidence>
<comment type="caution">
    <text evidence="1">The sequence shown here is derived from an EMBL/GenBank/DDBJ whole genome shotgun (WGS) entry which is preliminary data.</text>
</comment>
<organism evidence="1">
    <name type="scientific">marine sediment metagenome</name>
    <dbReference type="NCBI Taxonomy" id="412755"/>
    <lineage>
        <taxon>unclassified sequences</taxon>
        <taxon>metagenomes</taxon>
        <taxon>ecological metagenomes</taxon>
    </lineage>
</organism>
<proteinExistence type="predicted"/>
<sequence length="55" mass="6732">MNMRMAIIYSEKEIFVEFPPSVFKKLLKSYYEEYGDFDKAFAMIEKELKKKTRLR</sequence>